<protein>
    <submittedName>
        <fullName evidence="2">Uncharacterized protein</fullName>
    </submittedName>
</protein>
<gene>
    <name evidence="2" type="ORF">WUBG_05395</name>
</gene>
<proteinExistence type="predicted"/>
<accession>J9F2K2</accession>
<feature type="non-terminal residue" evidence="2">
    <location>
        <position position="346"/>
    </location>
</feature>
<dbReference type="Proteomes" id="UP000004810">
    <property type="component" value="Unassembled WGS sequence"/>
</dbReference>
<evidence type="ECO:0000313" key="3">
    <source>
        <dbReference type="Proteomes" id="UP000004810"/>
    </source>
</evidence>
<feature type="coiled-coil region" evidence="1">
    <location>
        <begin position="133"/>
        <end position="188"/>
    </location>
</feature>
<organism evidence="2 3">
    <name type="scientific">Wuchereria bancrofti</name>
    <dbReference type="NCBI Taxonomy" id="6293"/>
    <lineage>
        <taxon>Eukaryota</taxon>
        <taxon>Metazoa</taxon>
        <taxon>Ecdysozoa</taxon>
        <taxon>Nematoda</taxon>
        <taxon>Chromadorea</taxon>
        <taxon>Rhabditida</taxon>
        <taxon>Spirurina</taxon>
        <taxon>Spiruromorpha</taxon>
        <taxon>Filarioidea</taxon>
        <taxon>Onchocercidae</taxon>
        <taxon>Wuchereria</taxon>
    </lineage>
</organism>
<reference evidence="3" key="1">
    <citation type="submission" date="2012-08" db="EMBL/GenBank/DDBJ databases">
        <title>The Genome Sequence of Wuchereria bancrofti.</title>
        <authorList>
            <person name="Nutman T.B."/>
            <person name="Fink D.L."/>
            <person name="Russ C."/>
            <person name="Young S."/>
            <person name="Zeng Q."/>
            <person name="Koehrsen M."/>
            <person name="Alvarado L."/>
            <person name="Berlin A."/>
            <person name="Chapman S.B."/>
            <person name="Chen Z."/>
            <person name="Freedman E."/>
            <person name="Gellesch M."/>
            <person name="Goldberg J."/>
            <person name="Griggs A."/>
            <person name="Gujja S."/>
            <person name="Heilman E.R."/>
            <person name="Heiman D."/>
            <person name="Hepburn T."/>
            <person name="Howarth C."/>
            <person name="Jen D."/>
            <person name="Larson L."/>
            <person name="Lewis B."/>
            <person name="Mehta T."/>
            <person name="Park D."/>
            <person name="Pearson M."/>
            <person name="Roberts A."/>
            <person name="Saif S."/>
            <person name="Shea T."/>
            <person name="Shenoy N."/>
            <person name="Sisk P."/>
            <person name="Stolte C."/>
            <person name="Sykes S."/>
            <person name="Walk T."/>
            <person name="White J."/>
            <person name="Yandava C."/>
            <person name="Haas B."/>
            <person name="Henn M.R."/>
            <person name="Nusbaum C."/>
            <person name="Birren B."/>
        </authorList>
    </citation>
    <scope>NUCLEOTIDE SEQUENCE [LARGE SCALE GENOMIC DNA]</scope>
    <source>
        <strain evidence="3">NA</strain>
    </source>
</reference>
<evidence type="ECO:0000256" key="1">
    <source>
        <dbReference type="SAM" id="Coils"/>
    </source>
</evidence>
<feature type="coiled-coil region" evidence="1">
    <location>
        <begin position="17"/>
        <end position="51"/>
    </location>
</feature>
<dbReference type="AlphaFoldDB" id="J9F2K2"/>
<dbReference type="EMBL" id="ADBV01002045">
    <property type="protein sequence ID" value="EJW83692.1"/>
    <property type="molecule type" value="Genomic_DNA"/>
</dbReference>
<comment type="caution">
    <text evidence="2">The sequence shown here is derived from an EMBL/GenBank/DDBJ whole genome shotgun (WGS) entry which is preliminary data.</text>
</comment>
<keyword evidence="1" id="KW-0175">Coiled coil</keyword>
<evidence type="ECO:0000313" key="2">
    <source>
        <dbReference type="EMBL" id="EJW83692.1"/>
    </source>
</evidence>
<sequence length="346" mass="39346">MESAATTGFVGGDFLLLQSKKLHIKALSLKINSLEAEKAVLITRNDELESRLIQLGQNVSIASVIASSATVTPCTVESVSNLVSSGSAFKPVHTQMMMQRLNNGRQAAAEAFQWPVLENAATAYGHQYDEKLVNNMQIELDTAREECSLVQEKIVKMGCINFELEHQLANAKQRLEKAEMRARQVEEQVRVCRNCSQQEKYQKSLQSEFLVKYSAREREVNDLKKELALKNEQLNARMIENNKRNEEMKQWRFAVDEMETVHMEIKMLEKQLNDEKASMESKWAEVRTILLERKGDISRKTSDAESVTDGEQSSINQLKQMMDTINDLKNTVDKQAKQLELDKVGS</sequence>
<feature type="coiled-coil region" evidence="1">
    <location>
        <begin position="213"/>
        <end position="278"/>
    </location>
</feature>
<name>J9F2K2_WUCBA</name>